<dbReference type="GO" id="GO:0005886">
    <property type="term" value="C:plasma membrane"/>
    <property type="evidence" value="ECO:0007669"/>
    <property type="project" value="UniProtKB-SubCell"/>
</dbReference>
<dbReference type="PANTHER" id="PTHR42718">
    <property type="entry name" value="MAJOR FACILITATOR SUPERFAMILY MULTIDRUG TRANSPORTER MFSC"/>
    <property type="match status" value="1"/>
</dbReference>
<feature type="transmembrane region" description="Helical" evidence="7">
    <location>
        <begin position="140"/>
        <end position="158"/>
    </location>
</feature>
<feature type="transmembrane region" description="Helical" evidence="7">
    <location>
        <begin position="54"/>
        <end position="74"/>
    </location>
</feature>
<proteinExistence type="predicted"/>
<dbReference type="Gene3D" id="1.20.1250.20">
    <property type="entry name" value="MFS general substrate transporter like domains"/>
    <property type="match status" value="2"/>
</dbReference>
<dbReference type="PANTHER" id="PTHR42718:SF46">
    <property type="entry name" value="BLR6921 PROTEIN"/>
    <property type="match status" value="1"/>
</dbReference>
<comment type="caution">
    <text evidence="9">The sequence shown here is derived from an EMBL/GenBank/DDBJ whole genome shotgun (WGS) entry which is preliminary data.</text>
</comment>
<evidence type="ECO:0000256" key="7">
    <source>
        <dbReference type="SAM" id="Phobius"/>
    </source>
</evidence>
<evidence type="ECO:0000256" key="6">
    <source>
        <dbReference type="ARBA" id="ARBA00023136"/>
    </source>
</evidence>
<gene>
    <name evidence="9" type="ORF">EDC64_110124</name>
</gene>
<keyword evidence="4 7" id="KW-0812">Transmembrane</keyword>
<name>A0A4R3LUG4_9HYPH</name>
<dbReference type="InterPro" id="IPR036259">
    <property type="entry name" value="MFS_trans_sf"/>
</dbReference>
<dbReference type="Proteomes" id="UP000294664">
    <property type="component" value="Unassembled WGS sequence"/>
</dbReference>
<feature type="transmembrane region" description="Helical" evidence="7">
    <location>
        <begin position="201"/>
        <end position="218"/>
    </location>
</feature>
<dbReference type="AlphaFoldDB" id="A0A4R3LUG4"/>
<evidence type="ECO:0000313" key="9">
    <source>
        <dbReference type="EMBL" id="TCT03259.1"/>
    </source>
</evidence>
<reference evidence="9 10" key="1">
    <citation type="submission" date="2019-03" db="EMBL/GenBank/DDBJ databases">
        <title>Genomic Encyclopedia of Type Strains, Phase IV (KMG-IV): sequencing the most valuable type-strain genomes for metagenomic binning, comparative biology and taxonomic classification.</title>
        <authorList>
            <person name="Goeker M."/>
        </authorList>
    </citation>
    <scope>NUCLEOTIDE SEQUENCE [LARGE SCALE GENOMIC DNA]</scope>
    <source>
        <strain evidence="9 10">DSM 9035</strain>
    </source>
</reference>
<feature type="transmembrane region" description="Helical" evidence="7">
    <location>
        <begin position="302"/>
        <end position="319"/>
    </location>
</feature>
<feature type="transmembrane region" description="Helical" evidence="7">
    <location>
        <begin position="398"/>
        <end position="419"/>
    </location>
</feature>
<evidence type="ECO:0000256" key="5">
    <source>
        <dbReference type="ARBA" id="ARBA00022989"/>
    </source>
</evidence>
<dbReference type="InterPro" id="IPR020846">
    <property type="entry name" value="MFS_dom"/>
</dbReference>
<keyword evidence="3" id="KW-1003">Cell membrane</keyword>
<evidence type="ECO:0000256" key="4">
    <source>
        <dbReference type="ARBA" id="ARBA00022692"/>
    </source>
</evidence>
<evidence type="ECO:0000313" key="10">
    <source>
        <dbReference type="Proteomes" id="UP000294664"/>
    </source>
</evidence>
<dbReference type="SUPFAM" id="SSF103473">
    <property type="entry name" value="MFS general substrate transporter"/>
    <property type="match status" value="1"/>
</dbReference>
<protein>
    <submittedName>
        <fullName evidence="9">EmrB/QacA subfamily drug resistance transporter</fullName>
    </submittedName>
</protein>
<organism evidence="9 10">
    <name type="scientific">Aquabacter spiritensis</name>
    <dbReference type="NCBI Taxonomy" id="933073"/>
    <lineage>
        <taxon>Bacteria</taxon>
        <taxon>Pseudomonadati</taxon>
        <taxon>Pseudomonadota</taxon>
        <taxon>Alphaproteobacteria</taxon>
        <taxon>Hyphomicrobiales</taxon>
        <taxon>Xanthobacteraceae</taxon>
        <taxon>Aquabacter</taxon>
    </lineage>
</organism>
<evidence type="ECO:0000256" key="2">
    <source>
        <dbReference type="ARBA" id="ARBA00022448"/>
    </source>
</evidence>
<feature type="transmembrane region" description="Helical" evidence="7">
    <location>
        <begin position="230"/>
        <end position="248"/>
    </location>
</feature>
<feature type="transmembrane region" description="Helical" evidence="7">
    <location>
        <begin position="439"/>
        <end position="458"/>
    </location>
</feature>
<evidence type="ECO:0000256" key="1">
    <source>
        <dbReference type="ARBA" id="ARBA00004651"/>
    </source>
</evidence>
<dbReference type="EMBL" id="SMAI01000010">
    <property type="protein sequence ID" value="TCT03259.1"/>
    <property type="molecule type" value="Genomic_DNA"/>
</dbReference>
<keyword evidence="10" id="KW-1185">Reference proteome</keyword>
<keyword evidence="2" id="KW-0813">Transport</keyword>
<evidence type="ECO:0000256" key="3">
    <source>
        <dbReference type="ARBA" id="ARBA00022475"/>
    </source>
</evidence>
<feature type="transmembrane region" description="Helical" evidence="7">
    <location>
        <begin position="170"/>
        <end position="189"/>
    </location>
</feature>
<keyword evidence="5 7" id="KW-1133">Transmembrane helix</keyword>
<feature type="transmembrane region" description="Helical" evidence="7">
    <location>
        <begin position="331"/>
        <end position="354"/>
    </location>
</feature>
<dbReference type="Pfam" id="PF07690">
    <property type="entry name" value="MFS_1"/>
    <property type="match status" value="1"/>
</dbReference>
<dbReference type="InterPro" id="IPR011701">
    <property type="entry name" value="MFS"/>
</dbReference>
<dbReference type="PROSITE" id="PS50850">
    <property type="entry name" value="MFS"/>
    <property type="match status" value="1"/>
</dbReference>
<keyword evidence="6 7" id="KW-0472">Membrane</keyword>
<feature type="transmembrane region" description="Helical" evidence="7">
    <location>
        <begin position="360"/>
        <end position="386"/>
    </location>
</feature>
<comment type="subcellular location">
    <subcellularLocation>
        <location evidence="1">Cell membrane</location>
        <topology evidence="1">Multi-pass membrane protein</topology>
    </subcellularLocation>
</comment>
<feature type="transmembrane region" description="Helical" evidence="7">
    <location>
        <begin position="81"/>
        <end position="101"/>
    </location>
</feature>
<sequence length="474" mass="49786">MHTPVPPQSRRSSTAIALLVAGAFFMENLDGTVITTAIPQMAVSFGVAPIELNIGVSAYLLTLGVFIPISGWVADRFGPRRVFAAAIIVFTLASLLCGLAQSLTEFVLLRILQGVGGALMVPVGRFVVLRTTPKERLISAIAMLTWPALVAPILGPPVGGFITTYATWRWIFYLNLPLGMIGLVAALILIPGDRAAVSRPFDWPGFVFCGGALFTLLWTAEALGQPDVDWSVAALTAGAGLLLLGLGLRHLARAAHPLVDLSAVSLPTFSVAVRGGSAFRAAIGAVPFLLPLMFQLGFGLDAFQAGLLMMAVFAGNLLMKPATVPVLKRFGFRRVLLINSLINAASLAACALFTPQTPTAVIATILFLGGLTRSMQFTALNTIAFADVPAERMSGANTLFSTAFQIAMGLGVALGAIAIRLAEWGADLAGLGQVPAVSYRGAFLVIALVSLFSVYDCLRLPKDAGDHLSAKATK</sequence>
<dbReference type="GO" id="GO:0022857">
    <property type="term" value="F:transmembrane transporter activity"/>
    <property type="evidence" value="ECO:0007669"/>
    <property type="project" value="InterPro"/>
</dbReference>
<accession>A0A4R3LUG4</accession>
<feature type="transmembrane region" description="Helical" evidence="7">
    <location>
        <begin position="107"/>
        <end position="128"/>
    </location>
</feature>
<dbReference type="OrthoDB" id="9812221at2"/>
<feature type="domain" description="Major facilitator superfamily (MFS) profile" evidence="8">
    <location>
        <begin position="16"/>
        <end position="465"/>
    </location>
</feature>
<evidence type="ECO:0000259" key="8">
    <source>
        <dbReference type="PROSITE" id="PS50850"/>
    </source>
</evidence>
<dbReference type="CDD" id="cd17503">
    <property type="entry name" value="MFS_LmrB_MDR_like"/>
    <property type="match status" value="1"/>
</dbReference>
<dbReference type="RefSeq" id="WP_132033064.1">
    <property type="nucleotide sequence ID" value="NZ_SMAI01000010.1"/>
</dbReference>